<dbReference type="GO" id="GO:0005789">
    <property type="term" value="C:endoplasmic reticulum membrane"/>
    <property type="evidence" value="ECO:0007669"/>
    <property type="project" value="TreeGrafter"/>
</dbReference>
<name>A0A427XMN7_9TREE</name>
<dbReference type="GO" id="GO:0031505">
    <property type="term" value="P:fungal-type cell wall organization"/>
    <property type="evidence" value="ECO:0007669"/>
    <property type="project" value="TreeGrafter"/>
</dbReference>
<proteinExistence type="predicted"/>
<sequence>MHPLTPQRLISEEPMAMVINFGMSENFQTVDYNHLSWPAQLLVDYVRVYQRSDGKVGCDPADRPTADYISRHMNAYSNPNLTTWEQAGYAMPKNSLIDKKRESYHERSQGLRGAYCSVSVWSTAFYNGSKEDLDGAAVNHAAKGEDDGVEGEVAAEAVPDLVVGNFDGYMPVLGGYISGLTSL</sequence>
<evidence type="ECO:0008006" key="7">
    <source>
        <dbReference type="Google" id="ProtNLM"/>
    </source>
</evidence>
<dbReference type="PANTHER" id="PTHR31361">
    <property type="entry name" value="BETA-GLUCAN SYNTHESIS-ASSOCIATED PROTEIN KRE6-RELATED"/>
    <property type="match status" value="1"/>
</dbReference>
<dbReference type="GO" id="GO:0005886">
    <property type="term" value="C:plasma membrane"/>
    <property type="evidence" value="ECO:0007669"/>
    <property type="project" value="TreeGrafter"/>
</dbReference>
<keyword evidence="3" id="KW-0325">Glycoprotein</keyword>
<evidence type="ECO:0000313" key="5">
    <source>
        <dbReference type="EMBL" id="RSH80083.1"/>
    </source>
</evidence>
<dbReference type="STRING" id="1890683.A0A427XMN7"/>
<comment type="caution">
    <text evidence="5">The sequence shown here is derived from an EMBL/GenBank/DDBJ whole genome shotgun (WGS) entry which is preliminary data.</text>
</comment>
<keyword evidence="6" id="KW-1185">Reference proteome</keyword>
<dbReference type="GO" id="GO:0006078">
    <property type="term" value="P:(1-&gt;6)-beta-D-glucan biosynthetic process"/>
    <property type="evidence" value="ECO:0007669"/>
    <property type="project" value="TreeGrafter"/>
</dbReference>
<dbReference type="Proteomes" id="UP000279259">
    <property type="component" value="Unassembled WGS sequence"/>
</dbReference>
<reference evidence="5 6" key="1">
    <citation type="submission" date="2018-11" db="EMBL/GenBank/DDBJ databases">
        <title>Genome sequence of Saitozyma podzolica DSM 27192.</title>
        <authorList>
            <person name="Aliyu H."/>
            <person name="Gorte O."/>
            <person name="Ochsenreither K."/>
        </authorList>
    </citation>
    <scope>NUCLEOTIDE SEQUENCE [LARGE SCALE GENOMIC DNA]</scope>
    <source>
        <strain evidence="5 6">DSM 27192</strain>
    </source>
</reference>
<organism evidence="5 6">
    <name type="scientific">Saitozyma podzolica</name>
    <dbReference type="NCBI Taxonomy" id="1890683"/>
    <lineage>
        <taxon>Eukaryota</taxon>
        <taxon>Fungi</taxon>
        <taxon>Dikarya</taxon>
        <taxon>Basidiomycota</taxon>
        <taxon>Agaricomycotina</taxon>
        <taxon>Tremellomycetes</taxon>
        <taxon>Tremellales</taxon>
        <taxon>Trimorphomycetaceae</taxon>
        <taxon>Saitozyma</taxon>
    </lineage>
</organism>
<protein>
    <recommendedName>
        <fullName evidence="7">GH16 domain-containing protein</fullName>
    </recommendedName>
</protein>
<keyword evidence="2" id="KW-0472">Membrane</keyword>
<evidence type="ECO:0000256" key="1">
    <source>
        <dbReference type="ARBA" id="ARBA00004370"/>
    </source>
</evidence>
<dbReference type="AlphaFoldDB" id="A0A427XMN7"/>
<gene>
    <name evidence="5" type="ORF">EHS25_007285</name>
</gene>
<dbReference type="InterPro" id="IPR013320">
    <property type="entry name" value="ConA-like_dom_sf"/>
</dbReference>
<dbReference type="SUPFAM" id="SSF49899">
    <property type="entry name" value="Concanavalin A-like lectins/glucanases"/>
    <property type="match status" value="1"/>
</dbReference>
<dbReference type="OrthoDB" id="412647at2759"/>
<accession>A0A427XMN7</accession>
<comment type="subcellular location">
    <subcellularLocation>
        <location evidence="1">Membrane</location>
    </subcellularLocation>
</comment>
<dbReference type="InterPro" id="IPR005629">
    <property type="entry name" value="Skn1/Kre6/Sbg1"/>
</dbReference>
<dbReference type="PANTHER" id="PTHR31361:SF15">
    <property type="entry name" value="GH16 DOMAIN-CONTAINING PROTEIN"/>
    <property type="match status" value="1"/>
</dbReference>
<dbReference type="EMBL" id="RSCD01000037">
    <property type="protein sequence ID" value="RSH80083.1"/>
    <property type="molecule type" value="Genomic_DNA"/>
</dbReference>
<dbReference type="Pfam" id="PF03935">
    <property type="entry name" value="SKN1_KRE6_Sbg1"/>
    <property type="match status" value="1"/>
</dbReference>
<evidence type="ECO:0000256" key="2">
    <source>
        <dbReference type="ARBA" id="ARBA00023136"/>
    </source>
</evidence>
<keyword evidence="4" id="KW-0961">Cell wall biogenesis/degradation</keyword>
<evidence type="ECO:0000313" key="6">
    <source>
        <dbReference type="Proteomes" id="UP000279259"/>
    </source>
</evidence>
<evidence type="ECO:0000256" key="4">
    <source>
        <dbReference type="ARBA" id="ARBA00023316"/>
    </source>
</evidence>
<evidence type="ECO:0000256" key="3">
    <source>
        <dbReference type="ARBA" id="ARBA00023180"/>
    </source>
</evidence>
<dbReference type="GO" id="GO:0015926">
    <property type="term" value="F:glucosidase activity"/>
    <property type="evidence" value="ECO:0007669"/>
    <property type="project" value="TreeGrafter"/>
</dbReference>
<dbReference type="Gene3D" id="2.60.120.200">
    <property type="match status" value="1"/>
</dbReference>